<dbReference type="STRING" id="195913.SAMN04488004_11348"/>
<feature type="chain" id="PRO_5011555600" evidence="2">
    <location>
        <begin position="22"/>
        <end position="89"/>
    </location>
</feature>
<gene>
    <name evidence="3" type="ORF">SAMN04488004_11348</name>
</gene>
<sequence length="89" mass="9326">MIRTALAALFGLWAFVGPVYAAEPAPADDHGTADKAAATEPTGPTLPTSMLRHGVAGYVPPPEGIAILDPAILAAMRERLIMYVPEKSQ</sequence>
<name>A0A1I4GMC7_9RHOB</name>
<keyword evidence="2" id="KW-0732">Signal</keyword>
<dbReference type="AlphaFoldDB" id="A0A1I4GMC7"/>
<evidence type="ECO:0000256" key="1">
    <source>
        <dbReference type="SAM" id="MobiDB-lite"/>
    </source>
</evidence>
<dbReference type="RefSeq" id="WP_090190016.1">
    <property type="nucleotide sequence ID" value="NZ_FOTF01000013.1"/>
</dbReference>
<dbReference type="OrthoDB" id="7728314at2"/>
<proteinExistence type="predicted"/>
<dbReference type="EMBL" id="FOTF01000013">
    <property type="protein sequence ID" value="SFL30276.1"/>
    <property type="molecule type" value="Genomic_DNA"/>
</dbReference>
<evidence type="ECO:0000313" key="3">
    <source>
        <dbReference type="EMBL" id="SFL30276.1"/>
    </source>
</evidence>
<evidence type="ECO:0000313" key="4">
    <source>
        <dbReference type="Proteomes" id="UP000199550"/>
    </source>
</evidence>
<dbReference type="Proteomes" id="UP000199550">
    <property type="component" value="Unassembled WGS sequence"/>
</dbReference>
<keyword evidence="4" id="KW-1185">Reference proteome</keyword>
<organism evidence="3 4">
    <name type="scientific">Loktanella salsilacus</name>
    <dbReference type="NCBI Taxonomy" id="195913"/>
    <lineage>
        <taxon>Bacteria</taxon>
        <taxon>Pseudomonadati</taxon>
        <taxon>Pseudomonadota</taxon>
        <taxon>Alphaproteobacteria</taxon>
        <taxon>Rhodobacterales</taxon>
        <taxon>Roseobacteraceae</taxon>
        <taxon>Loktanella</taxon>
    </lineage>
</organism>
<reference evidence="3 4" key="1">
    <citation type="submission" date="2016-10" db="EMBL/GenBank/DDBJ databases">
        <authorList>
            <person name="de Groot N.N."/>
        </authorList>
    </citation>
    <scope>NUCLEOTIDE SEQUENCE [LARGE SCALE GENOMIC DNA]</scope>
    <source>
        <strain evidence="3 4">DSM 16199</strain>
    </source>
</reference>
<feature type="signal peptide" evidence="2">
    <location>
        <begin position="1"/>
        <end position="21"/>
    </location>
</feature>
<feature type="region of interest" description="Disordered" evidence="1">
    <location>
        <begin position="26"/>
        <end position="48"/>
    </location>
</feature>
<evidence type="ECO:0000256" key="2">
    <source>
        <dbReference type="SAM" id="SignalP"/>
    </source>
</evidence>
<accession>A0A1I4GMC7</accession>
<protein>
    <submittedName>
        <fullName evidence="3">Uncharacterized protein</fullName>
    </submittedName>
</protein>